<sequence length="376" mass="39300">MSNSSTAPLTQALADQINALCSQVEGLSAALGALALSAGATKDAATTVQMTTTAVANAQAAAAKPAVFSTASPYKSLPRSLVAGDYCTHGGSAEDESHMTLTQLLALLRKARPDATVTMGACCTPKVLRVYPASHRVHTIAGRGYVYRVAAVASAPTDPNREDTSGTFFNALQLGPQPTTVEVLIEDLDPYMRDAPDAIMLTPSGLASLTIKEDDASQGTLPVLTRRQLNDFVECDLNPFDTDPAGNNAVDEIVATAKAQLAARRPLAAIATDLGRAFASGGLAAVDLFYVPAARTRAAADITGVNHTDYGSLLTLAEFRRTHGRTITDAHIQAFYRPVAPADVSQPVSPLARVLSSGCTNIADLYALLDDHALSH</sequence>
<dbReference type="RefSeq" id="YP_009481319.1">
    <property type="nucleotide sequence ID" value="NC_037665.1"/>
</dbReference>
<evidence type="ECO:0000259" key="1">
    <source>
        <dbReference type="Pfam" id="PF19183"/>
    </source>
</evidence>
<accession>A0A2U7UFR4</accession>
<proteinExistence type="predicted"/>
<dbReference type="Proteomes" id="UP000249758">
    <property type="component" value="Segment"/>
</dbReference>
<reference evidence="2" key="1">
    <citation type="journal article" date="2018" name="Nat. Commun.">
        <title>Diversity and evolution of the emerging Pandoraviridae family.</title>
        <authorList>
            <person name="Legendre M."/>
            <person name="Fabre E."/>
            <person name="Poirot O."/>
            <person name="Jeudy S."/>
            <person name="Lartigue A."/>
            <person name="Alempic J.M."/>
            <person name="Beucher L."/>
            <person name="Philippe N."/>
            <person name="Bertaux L."/>
            <person name="Christo-Foroux E."/>
            <person name="Labadie K."/>
            <person name="Coute Y."/>
            <person name="Abergel C."/>
            <person name="Claverie J.M."/>
        </authorList>
    </citation>
    <scope>NUCLEOTIDE SEQUENCE [LARGE SCALE GENOMIC DNA]</scope>
    <source>
        <strain evidence="2">Macleodensis</strain>
    </source>
</reference>
<dbReference type="EMBL" id="MG011691">
    <property type="protein sequence ID" value="AVK77323.1"/>
    <property type="molecule type" value="Genomic_DNA"/>
</dbReference>
<protein>
    <recommendedName>
        <fullName evidence="1">DUF5865 domain-containing protein</fullName>
    </recommendedName>
</protein>
<dbReference type="GeneID" id="36841778"/>
<gene>
    <name evidence="2" type="ORF">pmac_cds_635</name>
</gene>
<name>A0A2U7UFR4_9VIRU</name>
<dbReference type="KEGG" id="vg:36841778"/>
<feature type="domain" description="DUF5865" evidence="1">
    <location>
        <begin position="169"/>
        <end position="373"/>
    </location>
</feature>
<organism evidence="2">
    <name type="scientific">Pandoravirus macleodensis</name>
    <dbReference type="NCBI Taxonomy" id="2107707"/>
    <lineage>
        <taxon>Viruses</taxon>
        <taxon>Pandoravirus</taxon>
    </lineage>
</organism>
<dbReference type="Pfam" id="PF19183">
    <property type="entry name" value="DUF5865"/>
    <property type="match status" value="1"/>
</dbReference>
<evidence type="ECO:0000313" key="2">
    <source>
        <dbReference type="EMBL" id="AVK77323.1"/>
    </source>
</evidence>
<dbReference type="InterPro" id="IPR043844">
    <property type="entry name" value="DUF5865"/>
</dbReference>